<dbReference type="AlphaFoldDB" id="A0AA88CNV9"/>
<gene>
    <name evidence="4" type="ORF">TIFTF001_002230</name>
</gene>
<keyword evidence="5" id="KW-1185">Reference proteome</keyword>
<feature type="domain" description="DUF630" evidence="3">
    <location>
        <begin position="1"/>
        <end position="61"/>
    </location>
</feature>
<accession>A0AA88CNV9</accession>
<dbReference type="Proteomes" id="UP001187192">
    <property type="component" value="Unassembled WGS sequence"/>
</dbReference>
<evidence type="ECO:0000313" key="5">
    <source>
        <dbReference type="Proteomes" id="UP001187192"/>
    </source>
</evidence>
<evidence type="ECO:0000256" key="1">
    <source>
        <dbReference type="SAM" id="MobiDB-lite"/>
    </source>
</evidence>
<feature type="compositionally biased region" description="Polar residues" evidence="1">
    <location>
        <begin position="74"/>
        <end position="92"/>
    </location>
</feature>
<dbReference type="Pfam" id="PF04783">
    <property type="entry name" value="DUF630"/>
    <property type="match status" value="1"/>
</dbReference>
<feature type="domain" description="DUF632" evidence="2">
    <location>
        <begin position="240"/>
        <end position="436"/>
    </location>
</feature>
<evidence type="ECO:0000259" key="3">
    <source>
        <dbReference type="Pfam" id="PF04783"/>
    </source>
</evidence>
<dbReference type="Pfam" id="PF04782">
    <property type="entry name" value="DUF632"/>
    <property type="match status" value="2"/>
</dbReference>
<sequence>MGCVASRKLDEEEEEDVVLVCRERKRQLKRALESRSALADSQCKYNNSLHALSAALRLFVARYSSSSSPFLITFNPSSDDQKPTSETLISSEQDQKQSPKYPKEKEKDDSESEEEEEEEEVGCECDHFYGQEMGFSQIPNSPPPRRDFQWDFFSPFDVGVSGGFGGEDEDLGVVREKEGIPDLEEDGGERLAIATEERGENVRKNIVRGDLGKGDDDDMSQEEQKCLMKVVDTPNDGRELLEALKDVVDLFLRGYDSGLDVSRMLETNMVQAQSTLEDTKENPNKLIRSITRSRSTSSTLSWSSSCKSLLTTSSSKSSSTWTELKSDVFDSYGGMESGSHSLTLGRLYAWEKKLYEEVKSAEETRKIYKQKCCQLRNQEAKRDGLRCCDKTAAEVKHLYTRNLVSIKSAESISERIKNLRDQELQPQLVELLRVLAVWFDSLEAKPQAKLKPRLMRNWKIMLEMHETQNKIMYQVKSFDCPTYGKFCNDSHRLATLRLETELQNWQACFDAYVSSQKAYVEALAGWLSKFVITPQTELCSNEINAPPLLAMCRDWLVCVGTLPDKAVTYAMKSFRKDVRALLVKQEEEQQQKRKVDGLAKELDRKVLAFQRVERRVLESKISGQEGEIHVRSRVEYLTEKREQLEAFRKRVDAEKVKHQNSMQETQQIAVSGFQIGFSALFESLAEFSQAAVKMYGDQLVTFSKNSVADEKIKLQNLDLKAMKT</sequence>
<dbReference type="InterPro" id="IPR006867">
    <property type="entry name" value="DUF632"/>
</dbReference>
<feature type="compositionally biased region" description="Acidic residues" evidence="1">
    <location>
        <begin position="109"/>
        <end position="122"/>
    </location>
</feature>
<organism evidence="4 5">
    <name type="scientific">Ficus carica</name>
    <name type="common">Common fig</name>
    <dbReference type="NCBI Taxonomy" id="3494"/>
    <lineage>
        <taxon>Eukaryota</taxon>
        <taxon>Viridiplantae</taxon>
        <taxon>Streptophyta</taxon>
        <taxon>Embryophyta</taxon>
        <taxon>Tracheophyta</taxon>
        <taxon>Spermatophyta</taxon>
        <taxon>Magnoliopsida</taxon>
        <taxon>eudicotyledons</taxon>
        <taxon>Gunneridae</taxon>
        <taxon>Pentapetalae</taxon>
        <taxon>rosids</taxon>
        <taxon>fabids</taxon>
        <taxon>Rosales</taxon>
        <taxon>Moraceae</taxon>
        <taxon>Ficeae</taxon>
        <taxon>Ficus</taxon>
    </lineage>
</organism>
<dbReference type="PANTHER" id="PTHR21450:SF17">
    <property type="entry name" value="OS09G0542500 PROTEIN"/>
    <property type="match status" value="1"/>
</dbReference>
<dbReference type="EMBL" id="BTGU01000002">
    <property type="protein sequence ID" value="GMN28898.1"/>
    <property type="molecule type" value="Genomic_DNA"/>
</dbReference>
<proteinExistence type="predicted"/>
<evidence type="ECO:0008006" key="6">
    <source>
        <dbReference type="Google" id="ProtNLM"/>
    </source>
</evidence>
<comment type="caution">
    <text evidence="4">The sequence shown here is derived from an EMBL/GenBank/DDBJ whole genome shotgun (WGS) entry which is preliminary data.</text>
</comment>
<evidence type="ECO:0000259" key="2">
    <source>
        <dbReference type="Pfam" id="PF04782"/>
    </source>
</evidence>
<feature type="domain" description="DUF632" evidence="2">
    <location>
        <begin position="450"/>
        <end position="579"/>
    </location>
</feature>
<dbReference type="PANTHER" id="PTHR21450">
    <property type="entry name" value="PROTEIN ALTERED PHOSPHATE STARVATION RESPONSE 1"/>
    <property type="match status" value="1"/>
</dbReference>
<name>A0AA88CNV9_FICCA</name>
<feature type="region of interest" description="Disordered" evidence="1">
    <location>
        <begin position="74"/>
        <end position="122"/>
    </location>
</feature>
<protein>
    <recommendedName>
        <fullName evidence="6">DUF632 domain-containing protein</fullName>
    </recommendedName>
</protein>
<reference evidence="4" key="1">
    <citation type="submission" date="2023-07" db="EMBL/GenBank/DDBJ databases">
        <title>draft genome sequence of fig (Ficus carica).</title>
        <authorList>
            <person name="Takahashi T."/>
            <person name="Nishimura K."/>
        </authorList>
    </citation>
    <scope>NUCLEOTIDE SEQUENCE</scope>
</reference>
<feature type="compositionally biased region" description="Basic and acidic residues" evidence="1">
    <location>
        <begin position="93"/>
        <end position="108"/>
    </location>
</feature>
<evidence type="ECO:0000313" key="4">
    <source>
        <dbReference type="EMBL" id="GMN28898.1"/>
    </source>
</evidence>
<dbReference type="InterPro" id="IPR006868">
    <property type="entry name" value="DUF630"/>
</dbReference>